<keyword evidence="1" id="KW-0732">Signal</keyword>
<dbReference type="RefSeq" id="WP_225675816.1">
    <property type="nucleotide sequence ID" value="NZ_JAEDAH010000088.1"/>
</dbReference>
<organism evidence="2 3">
    <name type="scientific">Thalassolituus marinus</name>
    <dbReference type="NCBI Taxonomy" id="671053"/>
    <lineage>
        <taxon>Bacteria</taxon>
        <taxon>Pseudomonadati</taxon>
        <taxon>Pseudomonadota</taxon>
        <taxon>Gammaproteobacteria</taxon>
        <taxon>Oceanospirillales</taxon>
        <taxon>Oceanospirillaceae</taxon>
        <taxon>Thalassolituus</taxon>
    </lineage>
</organism>
<proteinExistence type="predicted"/>
<evidence type="ECO:0000256" key="1">
    <source>
        <dbReference type="SAM" id="SignalP"/>
    </source>
</evidence>
<keyword evidence="3" id="KW-1185">Reference proteome</keyword>
<gene>
    <name evidence="2" type="ORF">I9W95_13605</name>
</gene>
<accession>A0ABS7ZSQ2</accession>
<sequence>MIKLTSILLLAAPVSALAMQSLSESELGDVTGEGLGAVFDDVVIHSGDYGAPDDFKLRINLTEGADPESLIFSELRFYKTGTTPGTASSGGRFGTYDDPFVVADLREIQEEHIATFDPEGDGSFITGNKVHTALYTGFPAADETQLNRNFFSYSNGLFKPSQIQGATTYYQGLPQGFFTSANSINVGNLYSRGADYAAYLEAQELALDNATDKFNLHFRLDSVTDENRTLSADDQFLASVDVVGARLYGTTTYIWAHDNQGETLANAGAYTKGGQPTYADRGLALAMTTGLRADAIRITADPTGAASSVLELRGVDAYLPLGSVDQPLTISTVQYSQIQRGTWKNPQYLPATTQLRVEIAGLPQDVGQAPQGNIYIQSIAFGDENDPEIITGVEDIYLRDENGFVVDTVADVTHRAFVPKTVTYNEQVAIYNDNNPGNEIPFIPNQNVIEIKGIEIQRLVFTTQDL</sequence>
<feature type="chain" id="PRO_5046035503" evidence="1">
    <location>
        <begin position="19"/>
        <end position="466"/>
    </location>
</feature>
<dbReference type="Proteomes" id="UP000714380">
    <property type="component" value="Unassembled WGS sequence"/>
</dbReference>
<feature type="signal peptide" evidence="1">
    <location>
        <begin position="1"/>
        <end position="18"/>
    </location>
</feature>
<dbReference type="EMBL" id="JAEDAH010000088">
    <property type="protein sequence ID" value="MCA6064645.1"/>
    <property type="molecule type" value="Genomic_DNA"/>
</dbReference>
<evidence type="ECO:0000313" key="2">
    <source>
        <dbReference type="EMBL" id="MCA6064645.1"/>
    </source>
</evidence>
<comment type="caution">
    <text evidence="2">The sequence shown here is derived from an EMBL/GenBank/DDBJ whole genome shotgun (WGS) entry which is preliminary data.</text>
</comment>
<reference evidence="2 3" key="1">
    <citation type="submission" date="2020-12" db="EMBL/GenBank/DDBJ databases">
        <title>Novel Thalassolituus-related marine hydrocarbonoclastic bacteria mediated algae-derived hydrocarbons mineralization in twilight zone of the northern South China Sea.</title>
        <authorList>
            <person name="Dong C."/>
        </authorList>
    </citation>
    <scope>NUCLEOTIDE SEQUENCE [LARGE SCALE GENOMIC DNA]</scope>
    <source>
        <strain evidence="2 3">IMCC1826</strain>
    </source>
</reference>
<name>A0ABS7ZSQ2_9GAMM</name>
<evidence type="ECO:0000313" key="3">
    <source>
        <dbReference type="Proteomes" id="UP000714380"/>
    </source>
</evidence>
<protein>
    <submittedName>
        <fullName evidence="2">Uncharacterized protein</fullName>
    </submittedName>
</protein>